<gene>
    <name evidence="1" type="ORF">CVT25_006207</name>
</gene>
<proteinExistence type="predicted"/>
<dbReference type="InParanoid" id="A0A409XQD9"/>
<evidence type="ECO:0000313" key="1">
    <source>
        <dbReference type="EMBL" id="PPQ93033.1"/>
    </source>
</evidence>
<sequence>MQDLYETERARLQIRWYDRFKQLHHSYVQQLVPLGDARKNAVVEEERQRKLLEKMIPLSKEDFDSKRTETKLRAARFLVADSARQERLLNDYGWALRQVQLLIDIFNKDMVIASNVRGMVISSQNVTDPRRPRLAA</sequence>
<reference evidence="1 2" key="1">
    <citation type="journal article" date="2018" name="Evol. Lett.">
        <title>Horizontal gene cluster transfer increased hallucinogenic mushroom diversity.</title>
        <authorList>
            <person name="Reynolds H.T."/>
            <person name="Vijayakumar V."/>
            <person name="Gluck-Thaler E."/>
            <person name="Korotkin H.B."/>
            <person name="Matheny P.B."/>
            <person name="Slot J.C."/>
        </authorList>
    </citation>
    <scope>NUCLEOTIDE SEQUENCE [LARGE SCALE GENOMIC DNA]</scope>
    <source>
        <strain evidence="1 2">2631</strain>
    </source>
</reference>
<comment type="caution">
    <text evidence="1">The sequence shown here is derived from an EMBL/GenBank/DDBJ whole genome shotgun (WGS) entry which is preliminary data.</text>
</comment>
<dbReference type="OrthoDB" id="3058840at2759"/>
<accession>A0A409XQD9</accession>
<protein>
    <submittedName>
        <fullName evidence="1">Uncharacterized protein</fullName>
    </submittedName>
</protein>
<dbReference type="EMBL" id="NHYD01000874">
    <property type="protein sequence ID" value="PPQ93033.1"/>
    <property type="molecule type" value="Genomic_DNA"/>
</dbReference>
<dbReference type="AlphaFoldDB" id="A0A409XQD9"/>
<name>A0A409XQD9_PSICY</name>
<evidence type="ECO:0000313" key="2">
    <source>
        <dbReference type="Proteomes" id="UP000283269"/>
    </source>
</evidence>
<keyword evidence="2" id="KW-1185">Reference proteome</keyword>
<organism evidence="1 2">
    <name type="scientific">Psilocybe cyanescens</name>
    <dbReference type="NCBI Taxonomy" id="93625"/>
    <lineage>
        <taxon>Eukaryota</taxon>
        <taxon>Fungi</taxon>
        <taxon>Dikarya</taxon>
        <taxon>Basidiomycota</taxon>
        <taxon>Agaricomycotina</taxon>
        <taxon>Agaricomycetes</taxon>
        <taxon>Agaricomycetidae</taxon>
        <taxon>Agaricales</taxon>
        <taxon>Agaricineae</taxon>
        <taxon>Strophariaceae</taxon>
        <taxon>Psilocybe</taxon>
    </lineage>
</organism>
<dbReference type="Proteomes" id="UP000283269">
    <property type="component" value="Unassembled WGS sequence"/>
</dbReference>